<dbReference type="Proteomes" id="UP000215355">
    <property type="component" value="Chromosome 1"/>
</dbReference>
<dbReference type="GO" id="GO:0009228">
    <property type="term" value="P:thiamine biosynthetic process"/>
    <property type="evidence" value="ECO:0007669"/>
    <property type="project" value="UniProtKB-KW"/>
</dbReference>
<comment type="pathway">
    <text evidence="1">Cofactor biosynthesis; thiamine diphosphate biosynthesis.</text>
</comment>
<dbReference type="RefSeq" id="WP_093095205.1">
    <property type="nucleotide sequence ID" value="NZ_FNGK01000001.1"/>
</dbReference>
<dbReference type="InterPro" id="IPR013785">
    <property type="entry name" value="Aldolase_TIM"/>
</dbReference>
<dbReference type="EMBL" id="LT906468">
    <property type="protein sequence ID" value="SNV47312.1"/>
    <property type="molecule type" value="Genomic_DNA"/>
</dbReference>
<dbReference type="KEGG" id="smiz:4412673_01359"/>
<feature type="domain" description="Thiamine phosphate synthase/TenI" evidence="3">
    <location>
        <begin position="8"/>
        <end position="177"/>
    </location>
</feature>
<dbReference type="PANTHER" id="PTHR20857">
    <property type="entry name" value="THIAMINE-PHOSPHATE PYROPHOSPHORYLASE"/>
    <property type="match status" value="1"/>
</dbReference>
<dbReference type="CDD" id="cd00564">
    <property type="entry name" value="TMP_TenI"/>
    <property type="match status" value="1"/>
</dbReference>
<dbReference type="Pfam" id="PF02581">
    <property type="entry name" value="TMP-TENI"/>
    <property type="match status" value="1"/>
</dbReference>
<keyword evidence="2" id="KW-0784">Thiamine biosynthesis</keyword>
<name>A0AAJ4XBV2_9SPHI</name>
<proteinExistence type="predicted"/>
<evidence type="ECO:0000313" key="4">
    <source>
        <dbReference type="EMBL" id="SNV47312.1"/>
    </source>
</evidence>
<dbReference type="GO" id="GO:0005737">
    <property type="term" value="C:cytoplasm"/>
    <property type="evidence" value="ECO:0007669"/>
    <property type="project" value="TreeGrafter"/>
</dbReference>
<evidence type="ECO:0000256" key="2">
    <source>
        <dbReference type="ARBA" id="ARBA00022977"/>
    </source>
</evidence>
<reference evidence="4 5" key="1">
    <citation type="submission" date="2017-06" db="EMBL/GenBank/DDBJ databases">
        <authorList>
            <consortium name="Pathogen Informatics"/>
        </authorList>
    </citation>
    <scope>NUCLEOTIDE SEQUENCE [LARGE SCALE GENOMIC DNA]</scope>
    <source>
        <strain evidence="4 5">NCTC12149</strain>
    </source>
</reference>
<accession>A0AAJ4XBV2</accession>
<gene>
    <name evidence="4" type="primary">tenI</name>
    <name evidence="4" type="ORF">SAMEA4412673_01359</name>
</gene>
<dbReference type="PANTHER" id="PTHR20857:SF15">
    <property type="entry name" value="THIAMINE-PHOSPHATE SYNTHASE"/>
    <property type="match status" value="1"/>
</dbReference>
<protein>
    <submittedName>
        <fullName evidence="4">Regulatory protein tenI</fullName>
    </submittedName>
</protein>
<evidence type="ECO:0000259" key="3">
    <source>
        <dbReference type="Pfam" id="PF02581"/>
    </source>
</evidence>
<sequence>MIIVVSPNINYPNEPLHVNNMLDNGLELFHFRKYGSSDELALEYLDNIDVCQRRKIVLHSHHHLASEFTDIERLHFNSYDRMREKQMEFNGNFRLSTSTHSIQEFNELKKTWSYAFLSPIFQSISKPGHGVENSVFEDIELKDNANVDLIGLGGIEYQNMERVLAKGSNGIALLGSIWNQIDPTDYLITCNKKLALWRAEQQ</sequence>
<dbReference type="AlphaFoldDB" id="A0AAJ4XBV2"/>
<dbReference type="SUPFAM" id="SSF51391">
    <property type="entry name" value="Thiamin phosphate synthase"/>
    <property type="match status" value="1"/>
</dbReference>
<organism evidence="4 5">
    <name type="scientific">Sphingobacterium mizutaii</name>
    <dbReference type="NCBI Taxonomy" id="1010"/>
    <lineage>
        <taxon>Bacteria</taxon>
        <taxon>Pseudomonadati</taxon>
        <taxon>Bacteroidota</taxon>
        <taxon>Sphingobacteriia</taxon>
        <taxon>Sphingobacteriales</taxon>
        <taxon>Sphingobacteriaceae</taxon>
        <taxon>Sphingobacterium</taxon>
    </lineage>
</organism>
<dbReference type="InterPro" id="IPR022998">
    <property type="entry name" value="ThiamineP_synth_TenI"/>
</dbReference>
<dbReference type="Gene3D" id="3.20.20.70">
    <property type="entry name" value="Aldolase class I"/>
    <property type="match status" value="1"/>
</dbReference>
<dbReference type="GO" id="GO:0004789">
    <property type="term" value="F:thiamine-phosphate diphosphorylase activity"/>
    <property type="evidence" value="ECO:0007669"/>
    <property type="project" value="TreeGrafter"/>
</dbReference>
<dbReference type="InterPro" id="IPR036206">
    <property type="entry name" value="ThiamineP_synth_sf"/>
</dbReference>
<evidence type="ECO:0000313" key="5">
    <source>
        <dbReference type="Proteomes" id="UP000215355"/>
    </source>
</evidence>
<evidence type="ECO:0000256" key="1">
    <source>
        <dbReference type="ARBA" id="ARBA00004948"/>
    </source>
</evidence>